<reference evidence="3" key="1">
    <citation type="submission" date="2023-01" db="EMBL/GenBank/DDBJ databases">
        <title>Complete genome sequence of Planctobacterium marinum strain Dej080120_11.</title>
        <authorList>
            <person name="Ueki S."/>
            <person name="Maruyama F."/>
        </authorList>
    </citation>
    <scope>NUCLEOTIDE SEQUENCE</scope>
    <source>
        <strain evidence="3">Dej080120_11</strain>
    </source>
</reference>
<organism evidence="3 4">
    <name type="scientific">Planctobacterium marinum</name>
    <dbReference type="NCBI Taxonomy" id="1631968"/>
    <lineage>
        <taxon>Bacteria</taxon>
        <taxon>Pseudomonadati</taxon>
        <taxon>Pseudomonadota</taxon>
        <taxon>Gammaproteobacteria</taxon>
        <taxon>Alteromonadales</taxon>
        <taxon>Alteromonadaceae</taxon>
        <taxon>Planctobacterium</taxon>
    </lineage>
</organism>
<dbReference type="GO" id="GO:0006749">
    <property type="term" value="P:glutathione metabolic process"/>
    <property type="evidence" value="ECO:0007669"/>
    <property type="project" value="InterPro"/>
</dbReference>
<dbReference type="GO" id="GO:0070813">
    <property type="term" value="P:hydrogen sulfide metabolic process"/>
    <property type="evidence" value="ECO:0007669"/>
    <property type="project" value="TreeGrafter"/>
</dbReference>
<dbReference type="GO" id="GO:0046872">
    <property type="term" value="F:metal ion binding"/>
    <property type="evidence" value="ECO:0007669"/>
    <property type="project" value="UniProtKB-KW"/>
</dbReference>
<evidence type="ECO:0000259" key="2">
    <source>
        <dbReference type="SMART" id="SM00849"/>
    </source>
</evidence>
<name>A0AA48HFL1_9ALTE</name>
<dbReference type="SUPFAM" id="SSF56281">
    <property type="entry name" value="Metallo-hydrolase/oxidoreductase"/>
    <property type="match status" value="1"/>
</dbReference>
<dbReference type="Proteomes" id="UP001333710">
    <property type="component" value="Chromosome"/>
</dbReference>
<dbReference type="AlphaFoldDB" id="A0AA48HFL1"/>
<dbReference type="GO" id="GO:0050313">
    <property type="term" value="F:sulfur dioxygenase activity"/>
    <property type="evidence" value="ECO:0007669"/>
    <property type="project" value="InterPro"/>
</dbReference>
<evidence type="ECO:0000313" key="3">
    <source>
        <dbReference type="EMBL" id="BDX06053.1"/>
    </source>
</evidence>
<protein>
    <recommendedName>
        <fullName evidence="2">Metallo-beta-lactamase domain-containing protein</fullName>
    </recommendedName>
</protein>
<proteinExistence type="predicted"/>
<keyword evidence="1" id="KW-0479">Metal-binding</keyword>
<dbReference type="SMART" id="SM00849">
    <property type="entry name" value="Lactamase_B"/>
    <property type="match status" value="1"/>
</dbReference>
<feature type="domain" description="Metallo-beta-lactamase" evidence="2">
    <location>
        <begin position="12"/>
        <end position="202"/>
    </location>
</feature>
<evidence type="ECO:0000313" key="4">
    <source>
        <dbReference type="Proteomes" id="UP001333710"/>
    </source>
</evidence>
<dbReference type="InterPro" id="IPR044528">
    <property type="entry name" value="POD-like_MBL-fold"/>
</dbReference>
<dbReference type="Pfam" id="PF00753">
    <property type="entry name" value="Lactamase_B"/>
    <property type="match status" value="1"/>
</dbReference>
<dbReference type="InterPro" id="IPR036866">
    <property type="entry name" value="RibonucZ/Hydroxyglut_hydro"/>
</dbReference>
<keyword evidence="4" id="KW-1185">Reference proteome</keyword>
<dbReference type="InterPro" id="IPR001279">
    <property type="entry name" value="Metallo-B-lactamas"/>
</dbReference>
<dbReference type="PANTHER" id="PTHR43084:SF1">
    <property type="entry name" value="PERSULFIDE DIOXYGENASE ETHE1, MITOCHONDRIAL"/>
    <property type="match status" value="1"/>
</dbReference>
<dbReference type="CDD" id="cd07724">
    <property type="entry name" value="POD-like_MBL-fold"/>
    <property type="match status" value="1"/>
</dbReference>
<sequence length="284" mass="31373">MQIETFYDENTGTFTYLVIDEETKKSAIIDSVMDYDQFSAQASFGSADRVVQFIEQNKLHNQWILETHVHADHMTAAHYLKGKVGGQIAMSVGIVKVLSLWVPKFETENDTPTDGSQFDRLFEDGDQFQIGNLNVTVWHTQGHTPACASYLLDGAIFAGDTLFAPTLGTARCDFPGGSAKDLYRTIQRIYSLPEDTKVFLGHDYPATGQKPCSVVAVGHSKQTNILIKADTPLQEFVDRRQARDATLAVPKLLLPAIQANMRNGQFGAVSEKGQQFVKIPVSAI</sequence>
<dbReference type="InterPro" id="IPR051682">
    <property type="entry name" value="Mito_Persulfide_Diox"/>
</dbReference>
<dbReference type="KEGG" id="pmaw:MACH26_15740"/>
<accession>A0AA48HFL1</accession>
<gene>
    <name evidence="3" type="ORF">MACH26_15740</name>
</gene>
<dbReference type="EMBL" id="AP027272">
    <property type="protein sequence ID" value="BDX06053.1"/>
    <property type="molecule type" value="Genomic_DNA"/>
</dbReference>
<dbReference type="RefSeq" id="WP_338292092.1">
    <property type="nucleotide sequence ID" value="NZ_AP027272.1"/>
</dbReference>
<evidence type="ECO:0000256" key="1">
    <source>
        <dbReference type="ARBA" id="ARBA00022723"/>
    </source>
</evidence>
<dbReference type="Gene3D" id="3.60.15.10">
    <property type="entry name" value="Ribonuclease Z/Hydroxyacylglutathione hydrolase-like"/>
    <property type="match status" value="1"/>
</dbReference>
<dbReference type="PANTHER" id="PTHR43084">
    <property type="entry name" value="PERSULFIDE DIOXYGENASE ETHE1"/>
    <property type="match status" value="1"/>
</dbReference>